<reference evidence="2" key="1">
    <citation type="journal article" date="2002" name="Science">
        <title>The draft genome of Ciona intestinalis: insights into chordate and vertebrate origins.</title>
        <authorList>
            <person name="Dehal P."/>
            <person name="Satou Y."/>
            <person name="Campbell R.K."/>
            <person name="Chapman J."/>
            <person name="Degnan B."/>
            <person name="De Tomaso A."/>
            <person name="Davidson B."/>
            <person name="Di Gregorio A."/>
            <person name="Gelpke M."/>
            <person name="Goodstein D.M."/>
            <person name="Harafuji N."/>
            <person name="Hastings K.E."/>
            <person name="Ho I."/>
            <person name="Hotta K."/>
            <person name="Huang W."/>
            <person name="Kawashima T."/>
            <person name="Lemaire P."/>
            <person name="Martinez D."/>
            <person name="Meinertzhagen I.A."/>
            <person name="Necula S."/>
            <person name="Nonaka M."/>
            <person name="Putnam N."/>
            <person name="Rash S."/>
            <person name="Saiga H."/>
            <person name="Satake M."/>
            <person name="Terry A."/>
            <person name="Yamada L."/>
            <person name="Wang H.G."/>
            <person name="Awazu S."/>
            <person name="Azumi K."/>
            <person name="Boore J."/>
            <person name="Branno M."/>
            <person name="Chin-Bow S."/>
            <person name="DeSantis R."/>
            <person name="Doyle S."/>
            <person name="Francino P."/>
            <person name="Keys D.N."/>
            <person name="Haga S."/>
            <person name="Hayashi H."/>
            <person name="Hino K."/>
            <person name="Imai K.S."/>
            <person name="Inaba K."/>
            <person name="Kano S."/>
            <person name="Kobayashi K."/>
            <person name="Kobayashi M."/>
            <person name="Lee B.I."/>
            <person name="Makabe K.W."/>
            <person name="Manohar C."/>
            <person name="Matassi G."/>
            <person name="Medina M."/>
            <person name="Mochizuki Y."/>
            <person name="Mount S."/>
            <person name="Morishita T."/>
            <person name="Miura S."/>
            <person name="Nakayama A."/>
            <person name="Nishizaka S."/>
            <person name="Nomoto H."/>
            <person name="Ohta F."/>
            <person name="Oishi K."/>
            <person name="Rigoutsos I."/>
            <person name="Sano M."/>
            <person name="Sasaki A."/>
            <person name="Sasakura Y."/>
            <person name="Shoguchi E."/>
            <person name="Shin-i T."/>
            <person name="Spagnuolo A."/>
            <person name="Stainier D."/>
            <person name="Suzuki M.M."/>
            <person name="Tassy O."/>
            <person name="Takatori N."/>
            <person name="Tokuoka M."/>
            <person name="Yagi K."/>
            <person name="Yoshizaki F."/>
            <person name="Wada S."/>
            <person name="Zhang C."/>
            <person name="Hyatt P.D."/>
            <person name="Larimer F."/>
            <person name="Detter C."/>
            <person name="Doggett N."/>
            <person name="Glavina T."/>
            <person name="Hawkins T."/>
            <person name="Richardson P."/>
            <person name="Lucas S."/>
            <person name="Kohara Y."/>
            <person name="Levine M."/>
            <person name="Satoh N."/>
            <person name="Rokhsar D.S."/>
        </authorList>
    </citation>
    <scope>NUCLEOTIDE SEQUENCE [LARGE SCALE GENOMIC DNA]</scope>
</reference>
<dbReference type="HOGENOM" id="CLU_1958793_0_0_1"/>
<evidence type="ECO:0000313" key="1">
    <source>
        <dbReference type="Ensembl" id="ENSCINP00000027207.2"/>
    </source>
</evidence>
<dbReference type="InParanoid" id="F7B8Q2"/>
<reference evidence="1" key="3">
    <citation type="submission" date="2025-09" db="UniProtKB">
        <authorList>
            <consortium name="Ensembl"/>
        </authorList>
    </citation>
    <scope>IDENTIFICATION</scope>
</reference>
<evidence type="ECO:0000313" key="2">
    <source>
        <dbReference type="Proteomes" id="UP000008144"/>
    </source>
</evidence>
<dbReference type="Ensembl" id="ENSCINT00000027453.2">
    <property type="protein sequence ID" value="ENSCINP00000027207.2"/>
    <property type="gene ID" value="ENSCING00000009804.3"/>
</dbReference>
<sequence>MTSAPLLHHDDIIELQSLRAGQCKCDHARTPSEIISINNGINCNHVIRDNGRNNSHYMYNGRGTPKFARTVSPSYQGDCDVRRGIPQTEYSCRNSLTNSMISDETNSDLADVEDFVRGMKTSCSSDLT</sequence>
<reference evidence="1" key="2">
    <citation type="submission" date="2025-08" db="UniProtKB">
        <authorList>
            <consortium name="Ensembl"/>
        </authorList>
    </citation>
    <scope>IDENTIFICATION</scope>
</reference>
<keyword evidence="2" id="KW-1185">Reference proteome</keyword>
<protein>
    <submittedName>
        <fullName evidence="1">Uncharacterized protein</fullName>
    </submittedName>
</protein>
<name>F7B8Q2_CIOIN</name>
<proteinExistence type="predicted"/>
<dbReference type="Proteomes" id="UP000008144">
    <property type="component" value="Unassembled WGS sequence"/>
</dbReference>
<organism evidence="1 2">
    <name type="scientific">Ciona intestinalis</name>
    <name type="common">Transparent sea squirt</name>
    <name type="synonym">Ascidia intestinalis</name>
    <dbReference type="NCBI Taxonomy" id="7719"/>
    <lineage>
        <taxon>Eukaryota</taxon>
        <taxon>Metazoa</taxon>
        <taxon>Chordata</taxon>
        <taxon>Tunicata</taxon>
        <taxon>Ascidiacea</taxon>
        <taxon>Phlebobranchia</taxon>
        <taxon>Cionidae</taxon>
        <taxon>Ciona</taxon>
    </lineage>
</organism>
<accession>F7B8Q2</accession>
<dbReference type="AlphaFoldDB" id="F7B8Q2"/>